<keyword evidence="1" id="KW-0175">Coiled coil</keyword>
<sequence>MQDTWRAYVELLTGVTEASRKRAQDLVARAVGVGGATAVQAQAISEEIISAAVSSRGALLTTIRGEVEGALGRMGLAGADDVDALSRRVDRLESQVAQLRVEAATAAGAATVVRSSTPTVGSAAAPAARPVVKKAVRKAAKKATPAGGASPGGTAAPAQGGPSSGAPSPAADGATSVKGSGA</sequence>
<protein>
    <recommendedName>
        <fullName evidence="5">Polyhydroxyalkanoate synthesis regulator phasin</fullName>
    </recommendedName>
</protein>
<dbReference type="RefSeq" id="WP_344174203.1">
    <property type="nucleotide sequence ID" value="NZ_BAAARY010000024.1"/>
</dbReference>
<reference evidence="4" key="1">
    <citation type="journal article" date="2019" name="Int. J. Syst. Evol. Microbiol.">
        <title>The Global Catalogue of Microorganisms (GCM) 10K type strain sequencing project: providing services to taxonomists for standard genome sequencing and annotation.</title>
        <authorList>
            <consortium name="The Broad Institute Genomics Platform"/>
            <consortium name="The Broad Institute Genome Sequencing Center for Infectious Disease"/>
            <person name="Wu L."/>
            <person name="Ma J."/>
        </authorList>
    </citation>
    <scope>NUCLEOTIDE SEQUENCE [LARGE SCALE GENOMIC DNA]</scope>
    <source>
        <strain evidence="4">JCM 3367</strain>
    </source>
</reference>
<feature type="coiled-coil region" evidence="1">
    <location>
        <begin position="82"/>
        <end position="109"/>
    </location>
</feature>
<dbReference type="EMBL" id="BAAARY010000024">
    <property type="protein sequence ID" value="GAA2531243.1"/>
    <property type="molecule type" value="Genomic_DNA"/>
</dbReference>
<keyword evidence="4" id="KW-1185">Reference proteome</keyword>
<evidence type="ECO:0000256" key="2">
    <source>
        <dbReference type="SAM" id="MobiDB-lite"/>
    </source>
</evidence>
<evidence type="ECO:0000256" key="1">
    <source>
        <dbReference type="SAM" id="Coils"/>
    </source>
</evidence>
<dbReference type="Pfam" id="PF05597">
    <property type="entry name" value="Phasin"/>
    <property type="match status" value="1"/>
</dbReference>
<gene>
    <name evidence="3" type="ORF">GCM10010201_33490</name>
</gene>
<name>A0ABP6B3E3_9ACTN</name>
<feature type="region of interest" description="Disordered" evidence="2">
    <location>
        <begin position="135"/>
        <end position="182"/>
    </location>
</feature>
<feature type="compositionally biased region" description="Low complexity" evidence="2">
    <location>
        <begin position="142"/>
        <end position="176"/>
    </location>
</feature>
<evidence type="ECO:0008006" key="5">
    <source>
        <dbReference type="Google" id="ProtNLM"/>
    </source>
</evidence>
<evidence type="ECO:0000313" key="3">
    <source>
        <dbReference type="EMBL" id="GAA2531243.1"/>
    </source>
</evidence>
<organism evidence="3 4">
    <name type="scientific">Pilimelia columellifera subsp. columellifera</name>
    <dbReference type="NCBI Taxonomy" id="706583"/>
    <lineage>
        <taxon>Bacteria</taxon>
        <taxon>Bacillati</taxon>
        <taxon>Actinomycetota</taxon>
        <taxon>Actinomycetes</taxon>
        <taxon>Micromonosporales</taxon>
        <taxon>Micromonosporaceae</taxon>
        <taxon>Pilimelia</taxon>
    </lineage>
</organism>
<dbReference type="InterPro" id="IPR008769">
    <property type="entry name" value="PhaF_PhaI"/>
</dbReference>
<proteinExistence type="predicted"/>
<accession>A0ABP6B3E3</accession>
<evidence type="ECO:0000313" key="4">
    <source>
        <dbReference type="Proteomes" id="UP001499978"/>
    </source>
</evidence>
<dbReference type="Proteomes" id="UP001499978">
    <property type="component" value="Unassembled WGS sequence"/>
</dbReference>
<comment type="caution">
    <text evidence="3">The sequence shown here is derived from an EMBL/GenBank/DDBJ whole genome shotgun (WGS) entry which is preliminary data.</text>
</comment>